<dbReference type="Proteomes" id="UP000265040">
    <property type="component" value="Chromosome 5"/>
</dbReference>
<dbReference type="RefSeq" id="XP_026200441.1">
    <property type="nucleotide sequence ID" value="XM_026344656.1"/>
</dbReference>
<organism evidence="7 8">
    <name type="scientific">Anabas testudineus</name>
    <name type="common">Climbing perch</name>
    <name type="synonym">Anthias testudineus</name>
    <dbReference type="NCBI Taxonomy" id="64144"/>
    <lineage>
        <taxon>Eukaryota</taxon>
        <taxon>Metazoa</taxon>
        <taxon>Chordata</taxon>
        <taxon>Craniata</taxon>
        <taxon>Vertebrata</taxon>
        <taxon>Euteleostomi</taxon>
        <taxon>Actinopterygii</taxon>
        <taxon>Neopterygii</taxon>
        <taxon>Teleostei</taxon>
        <taxon>Neoteleostei</taxon>
        <taxon>Acanthomorphata</taxon>
        <taxon>Anabantaria</taxon>
        <taxon>Anabantiformes</taxon>
        <taxon>Anabantoidei</taxon>
        <taxon>Anabantidae</taxon>
        <taxon>Anabas</taxon>
    </lineage>
</organism>
<dbReference type="SUPFAM" id="SSF53927">
    <property type="entry name" value="Cytidine deaminase-like"/>
    <property type="match status" value="1"/>
</dbReference>
<dbReference type="CDD" id="cd01283">
    <property type="entry name" value="cytidine_deaminase"/>
    <property type="match status" value="1"/>
</dbReference>
<dbReference type="PANTHER" id="PTHR13857:SF47">
    <property type="entry name" value="APOLIPOPROTEIN B MRNA EDITING ENZYME, CATALYTIC POLYPEPTIDE-LIKE 2A"/>
    <property type="match status" value="1"/>
</dbReference>
<evidence type="ECO:0000256" key="3">
    <source>
        <dbReference type="ARBA" id="ARBA00022723"/>
    </source>
</evidence>
<proteinExistence type="inferred from homology"/>
<keyword evidence="4" id="KW-0378">Hydrolase</keyword>
<dbReference type="GO" id="GO:0005737">
    <property type="term" value="C:cytoplasm"/>
    <property type="evidence" value="ECO:0007669"/>
    <property type="project" value="TreeGrafter"/>
</dbReference>
<evidence type="ECO:0000313" key="7">
    <source>
        <dbReference type="Ensembl" id="ENSATEP00000001363.2"/>
    </source>
</evidence>
<dbReference type="InterPro" id="IPR016193">
    <property type="entry name" value="Cytidine_deaminase-like"/>
</dbReference>
<feature type="compositionally biased region" description="Basic and acidic residues" evidence="5">
    <location>
        <begin position="15"/>
        <end position="38"/>
    </location>
</feature>
<dbReference type="InParanoid" id="A0A3Q1H972"/>
<dbReference type="GO" id="GO:0004126">
    <property type="term" value="F:cytidine deaminase activity"/>
    <property type="evidence" value="ECO:0007669"/>
    <property type="project" value="TreeGrafter"/>
</dbReference>
<evidence type="ECO:0000256" key="2">
    <source>
        <dbReference type="ARBA" id="ARBA00006576"/>
    </source>
</evidence>
<dbReference type="GO" id="GO:0046872">
    <property type="term" value="F:metal ion binding"/>
    <property type="evidence" value="ECO:0007669"/>
    <property type="project" value="UniProtKB-KW"/>
</dbReference>
<keyword evidence="3" id="KW-0479">Metal-binding</keyword>
<evidence type="ECO:0000259" key="6">
    <source>
        <dbReference type="PROSITE" id="PS51747"/>
    </source>
</evidence>
<evidence type="ECO:0000256" key="5">
    <source>
        <dbReference type="SAM" id="MobiDB-lite"/>
    </source>
</evidence>
<dbReference type="GeneID" id="113151739"/>
<accession>A0A3Q1H972</accession>
<reference evidence="7" key="3">
    <citation type="submission" date="2025-09" db="UniProtKB">
        <authorList>
            <consortium name="Ensembl"/>
        </authorList>
    </citation>
    <scope>IDENTIFICATION</scope>
</reference>
<protein>
    <recommendedName>
        <fullName evidence="6">CMP/dCMP-type deaminase domain-containing protein</fullName>
    </recommendedName>
</protein>
<dbReference type="InterPro" id="IPR050610">
    <property type="entry name" value="APOBEC_Cyt_Deaminase"/>
</dbReference>
<comment type="cofactor">
    <cofactor evidence="1">
        <name>Zn(2+)</name>
        <dbReference type="ChEBI" id="CHEBI:29105"/>
    </cofactor>
</comment>
<dbReference type="GO" id="GO:0003723">
    <property type="term" value="F:RNA binding"/>
    <property type="evidence" value="ECO:0007669"/>
    <property type="project" value="TreeGrafter"/>
</dbReference>
<name>A0A3Q1H972_ANATE</name>
<reference evidence="7" key="2">
    <citation type="submission" date="2025-08" db="UniProtKB">
        <authorList>
            <consortium name="Ensembl"/>
        </authorList>
    </citation>
    <scope>IDENTIFICATION</scope>
</reference>
<evidence type="ECO:0000313" key="8">
    <source>
        <dbReference type="Proteomes" id="UP000265040"/>
    </source>
</evidence>
<dbReference type="OrthoDB" id="8841220at2759"/>
<dbReference type="CTD" id="503736"/>
<comment type="similarity">
    <text evidence="2">Belongs to the cytidine and deoxycytidylate deaminase family.</text>
</comment>
<dbReference type="Gene3D" id="3.40.140.10">
    <property type="entry name" value="Cytidine Deaminase, domain 2"/>
    <property type="match status" value="1"/>
</dbReference>
<dbReference type="PROSITE" id="PS51747">
    <property type="entry name" value="CYT_DCMP_DEAMINASES_2"/>
    <property type="match status" value="1"/>
</dbReference>
<dbReference type="GO" id="GO:0005634">
    <property type="term" value="C:nucleus"/>
    <property type="evidence" value="ECO:0007669"/>
    <property type="project" value="TreeGrafter"/>
</dbReference>
<dbReference type="Pfam" id="PF18772">
    <property type="entry name" value="APOBEC2"/>
    <property type="match status" value="1"/>
</dbReference>
<dbReference type="GeneTree" id="ENSGT00940000156616"/>
<dbReference type="AlphaFoldDB" id="A0A3Q1H972"/>
<feature type="region of interest" description="Disordered" evidence="5">
    <location>
        <begin position="1"/>
        <end position="45"/>
    </location>
</feature>
<keyword evidence="8" id="KW-1185">Reference proteome</keyword>
<dbReference type="Ensembl" id="ENSATET00000001385.3">
    <property type="protein sequence ID" value="ENSATEP00000001363.2"/>
    <property type="gene ID" value="ENSATEG00000000956.3"/>
</dbReference>
<evidence type="ECO:0000256" key="1">
    <source>
        <dbReference type="ARBA" id="ARBA00001947"/>
    </source>
</evidence>
<sequence length="252" mass="28669">MADKSQTLIKKKERKDKEAAELTKDVKEMKNEREKTGNDGEVSSAAAGVNNGAVANSQDGDFQVEPVEIPPFEIITGDRIDPLVFKFQFKNVEYSSGRNKTFLCYLVDKGNTVDGLLRGYLEDEHTGPHAEEAFYTQCLPHYDPAIKYTVTWYVSSSPCSACAAKIAEMLKARKNLKLSIFAARLFEWEEAEVQAGLRALHASGCKLRVMKPLDFTYTWDTFVENEEQPLNLWEDCKENYEYYHEKLANILQ</sequence>
<dbReference type="InterPro" id="IPR002125">
    <property type="entry name" value="CMP_dCMP_dom"/>
</dbReference>
<feature type="domain" description="CMP/dCMP-type deaminase" evidence="6">
    <location>
        <begin position="80"/>
        <end position="199"/>
    </location>
</feature>
<reference evidence="7" key="1">
    <citation type="submission" date="2021-04" db="EMBL/GenBank/DDBJ databases">
        <authorList>
            <consortium name="Wellcome Sanger Institute Data Sharing"/>
        </authorList>
    </citation>
    <scope>NUCLEOTIDE SEQUENCE [LARGE SCALE GENOMIC DNA]</scope>
</reference>
<dbReference type="GO" id="GO:0016554">
    <property type="term" value="P:cytidine to uridine editing"/>
    <property type="evidence" value="ECO:0007669"/>
    <property type="project" value="TreeGrafter"/>
</dbReference>
<evidence type="ECO:0000256" key="4">
    <source>
        <dbReference type="ARBA" id="ARBA00022801"/>
    </source>
</evidence>
<dbReference type="PANTHER" id="PTHR13857">
    <property type="entry name" value="MRNA EDITING ENZYME"/>
    <property type="match status" value="1"/>
</dbReference>